<protein>
    <submittedName>
        <fullName evidence="1">Uncharacterized protein</fullName>
    </submittedName>
</protein>
<sequence length="49" mass="5450">LSDAGRCNFCGPVAISQRRETSISFSVGSVTDFVFFSNLTQYFSLLYDC</sequence>
<dbReference type="EMBL" id="KK119046">
    <property type="protein sequence ID" value="KFM74497.1"/>
    <property type="molecule type" value="Genomic_DNA"/>
</dbReference>
<gene>
    <name evidence="1" type="ORF">X975_05588</name>
</gene>
<organism evidence="1 2">
    <name type="scientific">Stegodyphus mimosarum</name>
    <name type="common">African social velvet spider</name>
    <dbReference type="NCBI Taxonomy" id="407821"/>
    <lineage>
        <taxon>Eukaryota</taxon>
        <taxon>Metazoa</taxon>
        <taxon>Ecdysozoa</taxon>
        <taxon>Arthropoda</taxon>
        <taxon>Chelicerata</taxon>
        <taxon>Arachnida</taxon>
        <taxon>Araneae</taxon>
        <taxon>Araneomorphae</taxon>
        <taxon>Entelegynae</taxon>
        <taxon>Eresoidea</taxon>
        <taxon>Eresidae</taxon>
        <taxon>Stegodyphus</taxon>
    </lineage>
</organism>
<evidence type="ECO:0000313" key="1">
    <source>
        <dbReference type="EMBL" id="KFM74497.1"/>
    </source>
</evidence>
<feature type="non-terminal residue" evidence="1">
    <location>
        <position position="1"/>
    </location>
</feature>
<proteinExistence type="predicted"/>
<dbReference type="Proteomes" id="UP000054359">
    <property type="component" value="Unassembled WGS sequence"/>
</dbReference>
<dbReference type="AlphaFoldDB" id="A0A087UAV8"/>
<reference evidence="1 2" key="1">
    <citation type="submission" date="2013-11" db="EMBL/GenBank/DDBJ databases">
        <title>Genome sequencing of Stegodyphus mimosarum.</title>
        <authorList>
            <person name="Bechsgaard J."/>
        </authorList>
    </citation>
    <scope>NUCLEOTIDE SEQUENCE [LARGE SCALE GENOMIC DNA]</scope>
</reference>
<accession>A0A087UAV8</accession>
<name>A0A087UAV8_STEMI</name>
<feature type="non-terminal residue" evidence="1">
    <location>
        <position position="49"/>
    </location>
</feature>
<evidence type="ECO:0000313" key="2">
    <source>
        <dbReference type="Proteomes" id="UP000054359"/>
    </source>
</evidence>
<keyword evidence="2" id="KW-1185">Reference proteome</keyword>